<dbReference type="InterPro" id="IPR000639">
    <property type="entry name" value="Epox_hydrolase-like"/>
</dbReference>
<dbReference type="PRINTS" id="PR00412">
    <property type="entry name" value="EPOXHYDRLASE"/>
</dbReference>
<keyword evidence="1" id="KW-0378">Hydrolase</keyword>
<evidence type="ECO:0000256" key="1">
    <source>
        <dbReference type="ARBA" id="ARBA00022801"/>
    </source>
</evidence>
<reference evidence="4" key="1">
    <citation type="submission" date="2015-08" db="EMBL/GenBank/DDBJ databases">
        <authorList>
            <person name="Babu N.S."/>
            <person name="Beckwith C.J."/>
            <person name="Beseler K.G."/>
            <person name="Brison A."/>
            <person name="Carone J.V."/>
            <person name="Caskin T.P."/>
            <person name="Diamond M."/>
            <person name="Durham M.E."/>
            <person name="Foxe J.M."/>
            <person name="Go M."/>
            <person name="Henderson B.A."/>
            <person name="Jones I.B."/>
            <person name="McGettigan J.A."/>
            <person name="Micheletti S.J."/>
            <person name="Nasrallah M.E."/>
            <person name="Ortiz D."/>
            <person name="Piller C.R."/>
            <person name="Privatt S.R."/>
            <person name="Schneider S.L."/>
            <person name="Sharp S."/>
            <person name="Smith T.C."/>
            <person name="Stanton J.D."/>
            <person name="Ullery H.E."/>
            <person name="Wilson R.J."/>
            <person name="Serrano M.G."/>
            <person name="Buck G."/>
            <person name="Lee V."/>
            <person name="Wang Y."/>
            <person name="Carvalho R."/>
            <person name="Voegtly L."/>
            <person name="Shi R."/>
            <person name="Duckworth R."/>
            <person name="Johnson A."/>
            <person name="Loviza R."/>
            <person name="Walstead R."/>
            <person name="Shah Z."/>
            <person name="Kiflezghi M."/>
            <person name="Wade K."/>
            <person name="Ball S.L."/>
            <person name="Bradley K.W."/>
            <person name="Asai D.J."/>
            <person name="Bowman C.A."/>
            <person name="Russell D.A."/>
            <person name="Pope W.H."/>
            <person name="Jacobs-Sera D."/>
            <person name="Hendrix R.W."/>
            <person name="Hatfull G.F."/>
        </authorList>
    </citation>
    <scope>NUCLEOTIDE SEQUENCE</scope>
</reference>
<accession>A0A1D1ZQI7</accession>
<dbReference type="InterPro" id="IPR029058">
    <property type="entry name" value="AB_hydrolase_fold"/>
</dbReference>
<dbReference type="EMBL" id="GDKF01009368">
    <property type="protein sequence ID" value="JAT69254.1"/>
    <property type="molecule type" value="Transcribed_RNA"/>
</dbReference>
<evidence type="ECO:0000259" key="3">
    <source>
        <dbReference type="Pfam" id="PF00561"/>
    </source>
</evidence>
<gene>
    <name evidence="4" type="ORF">g.55854</name>
</gene>
<dbReference type="Pfam" id="PF00561">
    <property type="entry name" value="Abhydrolase_1"/>
    <property type="match status" value="1"/>
</dbReference>
<name>A0A1D1ZQI7_AUXPR</name>
<evidence type="ECO:0000313" key="4">
    <source>
        <dbReference type="EMBL" id="JAT69254.1"/>
    </source>
</evidence>
<dbReference type="SUPFAM" id="SSF53474">
    <property type="entry name" value="alpha/beta-Hydrolases"/>
    <property type="match status" value="1"/>
</dbReference>
<dbReference type="InterPro" id="IPR000073">
    <property type="entry name" value="AB_hydrolase_1"/>
</dbReference>
<dbReference type="GO" id="GO:0016787">
    <property type="term" value="F:hydrolase activity"/>
    <property type="evidence" value="ECO:0007669"/>
    <property type="project" value="UniProtKB-KW"/>
</dbReference>
<organism evidence="4">
    <name type="scientific">Auxenochlorella protothecoides</name>
    <name type="common">Green microalga</name>
    <name type="synonym">Chlorella protothecoides</name>
    <dbReference type="NCBI Taxonomy" id="3075"/>
    <lineage>
        <taxon>Eukaryota</taxon>
        <taxon>Viridiplantae</taxon>
        <taxon>Chlorophyta</taxon>
        <taxon>core chlorophytes</taxon>
        <taxon>Trebouxiophyceae</taxon>
        <taxon>Chlorellales</taxon>
        <taxon>Chlorellaceae</taxon>
        <taxon>Auxenochlorella</taxon>
    </lineage>
</organism>
<dbReference type="PANTHER" id="PTHR43329">
    <property type="entry name" value="EPOXIDE HYDROLASE"/>
    <property type="match status" value="1"/>
</dbReference>
<comment type="similarity">
    <text evidence="2">Belongs to the AB hydrolase superfamily. Epoxide hydrolase family.</text>
</comment>
<dbReference type="AlphaFoldDB" id="A0A1D1ZQI7"/>
<dbReference type="Gene3D" id="3.40.50.1820">
    <property type="entry name" value="alpha/beta hydrolase"/>
    <property type="match status" value="1"/>
</dbReference>
<protein>
    <recommendedName>
        <fullName evidence="3">AB hydrolase-1 domain-containing protein</fullName>
    </recommendedName>
</protein>
<feature type="domain" description="AB hydrolase-1" evidence="3">
    <location>
        <begin position="1"/>
        <end position="225"/>
    </location>
</feature>
<evidence type="ECO:0000256" key="2">
    <source>
        <dbReference type="ARBA" id="ARBA00038334"/>
    </source>
</evidence>
<proteinExistence type="inferred from homology"/>
<sequence length="294" mass="32652">MDMRGFGFSDRPKHPRRFTMSRLVRDVLECLAALGHTRCTLVAHDWGGMVAWHVAAAHPEAVQRMVVLASPHPRAYLDPACFTPQQSLRSWYFILFQAPRLAAVYMSHSDFKEVDSMLRKAPRGVIVDGTITDQDVDRTKALLGRPGALRAALNYYVASFDNQSRRPDQILKTPLESTISVPLLVLYGQQDAAFLPSMFQDYGRFCADVTTLMVEGCSHWMQQDRPSLISEHITCFLRGKPLCEPGCLVEKTTGTSEAREAVHLSAKLSTGSGEGKVSSRCCKVTPLPSARSHT</sequence>